<evidence type="ECO:0000313" key="1">
    <source>
        <dbReference type="EMBL" id="QCE00210.1"/>
    </source>
</evidence>
<protein>
    <submittedName>
        <fullName evidence="1">Uncharacterized protein</fullName>
    </submittedName>
</protein>
<dbReference type="Proteomes" id="UP000501690">
    <property type="component" value="Linkage Group LG7"/>
</dbReference>
<name>A0A4D6MFK8_VIGUN</name>
<dbReference type="AlphaFoldDB" id="A0A4D6MFK8"/>
<keyword evidence="2" id="KW-1185">Reference proteome</keyword>
<reference evidence="1 2" key="1">
    <citation type="submission" date="2019-04" db="EMBL/GenBank/DDBJ databases">
        <title>An improved genome assembly and genetic linkage map for asparagus bean, Vigna unguiculata ssp. sesquipedialis.</title>
        <authorList>
            <person name="Xia Q."/>
            <person name="Zhang R."/>
            <person name="Dong Y."/>
        </authorList>
    </citation>
    <scope>NUCLEOTIDE SEQUENCE [LARGE SCALE GENOMIC DNA]</scope>
    <source>
        <tissue evidence="1">Leaf</tissue>
    </source>
</reference>
<organism evidence="1 2">
    <name type="scientific">Vigna unguiculata</name>
    <name type="common">Cowpea</name>
    <dbReference type="NCBI Taxonomy" id="3917"/>
    <lineage>
        <taxon>Eukaryota</taxon>
        <taxon>Viridiplantae</taxon>
        <taxon>Streptophyta</taxon>
        <taxon>Embryophyta</taxon>
        <taxon>Tracheophyta</taxon>
        <taxon>Spermatophyta</taxon>
        <taxon>Magnoliopsida</taxon>
        <taxon>eudicotyledons</taxon>
        <taxon>Gunneridae</taxon>
        <taxon>Pentapetalae</taxon>
        <taxon>rosids</taxon>
        <taxon>fabids</taxon>
        <taxon>Fabales</taxon>
        <taxon>Fabaceae</taxon>
        <taxon>Papilionoideae</taxon>
        <taxon>50 kb inversion clade</taxon>
        <taxon>NPAAA clade</taxon>
        <taxon>indigoferoid/millettioid clade</taxon>
        <taxon>Phaseoleae</taxon>
        <taxon>Vigna</taxon>
    </lineage>
</organism>
<gene>
    <name evidence="1" type="ORF">DEO72_LG7g1497</name>
</gene>
<evidence type="ECO:0000313" key="2">
    <source>
        <dbReference type="Proteomes" id="UP000501690"/>
    </source>
</evidence>
<proteinExistence type="predicted"/>
<sequence>MAAEAAAMVVREEEELAVAVNLKVDSRLVQVVLLAWMMRCGLVVAGEIGFFWREGGDEKWLVQVVLLAWMMRCGLVVAGEIGFFWREGGDEKWLVQVLGARSGRKRRRLPWWLTVAARV</sequence>
<accession>A0A4D6MFK8</accession>
<dbReference type="EMBL" id="CP039351">
    <property type="protein sequence ID" value="QCE00210.1"/>
    <property type="molecule type" value="Genomic_DNA"/>
</dbReference>